<sequence length="176" mass="19579">MKHLLLLVTITFVLSCCSKDDNDPKEPLSPAAQTGAGTFACKVNGQNFIDTSGGYFNCYYQLIDGAYYFGIQGLDSVIDLTSITFGTEKKEINEGNTYILFEILDGNVWGGVGFSSENNPYKFVSTNSQYTGELTITKFDFTNKIVSGTFWFDIKHPTTGETVEIREGRFDTLFTQ</sequence>
<keyword evidence="2" id="KW-1185">Reference proteome</keyword>
<protein>
    <submittedName>
        <fullName evidence="1">DUF6252 family protein</fullName>
    </submittedName>
</protein>
<dbReference type="EMBL" id="CP122539">
    <property type="protein sequence ID" value="WGH75365.1"/>
    <property type="molecule type" value="Genomic_DNA"/>
</dbReference>
<dbReference type="PROSITE" id="PS51257">
    <property type="entry name" value="PROKAR_LIPOPROTEIN"/>
    <property type="match status" value="1"/>
</dbReference>
<dbReference type="RefSeq" id="WP_279651250.1">
    <property type="nucleotide sequence ID" value="NZ_CP122539.1"/>
</dbReference>
<dbReference type="Proteomes" id="UP001232001">
    <property type="component" value="Chromosome"/>
</dbReference>
<organism evidence="1 2">
    <name type="scientific">Tenacibaculum tangerinum</name>
    <dbReference type="NCBI Taxonomy" id="3038772"/>
    <lineage>
        <taxon>Bacteria</taxon>
        <taxon>Pseudomonadati</taxon>
        <taxon>Bacteroidota</taxon>
        <taxon>Flavobacteriia</taxon>
        <taxon>Flavobacteriales</taxon>
        <taxon>Flavobacteriaceae</taxon>
        <taxon>Tenacibaculum</taxon>
    </lineage>
</organism>
<name>A0ABY8L617_9FLAO</name>
<evidence type="ECO:0000313" key="2">
    <source>
        <dbReference type="Proteomes" id="UP001232001"/>
    </source>
</evidence>
<gene>
    <name evidence="1" type="ORF">P8625_15025</name>
</gene>
<accession>A0ABY8L617</accession>
<reference evidence="1 2" key="1">
    <citation type="submission" date="2023-04" db="EMBL/GenBank/DDBJ databases">
        <title>Tenacibaculum tangerinum sp. nov., isolated from sea tidal flat of South Korea.</title>
        <authorList>
            <person name="Lee S.H."/>
            <person name="Kim J.-J."/>
        </authorList>
    </citation>
    <scope>NUCLEOTIDE SEQUENCE [LARGE SCALE GENOMIC DNA]</scope>
    <source>
        <strain evidence="1 2">GRR-S3-23</strain>
    </source>
</reference>
<evidence type="ECO:0000313" key="1">
    <source>
        <dbReference type="EMBL" id="WGH75365.1"/>
    </source>
</evidence>
<proteinExistence type="predicted"/>